<dbReference type="Pfam" id="PF06219">
    <property type="entry name" value="DUF1005"/>
    <property type="match status" value="1"/>
</dbReference>
<reference evidence="2 3" key="1">
    <citation type="journal article" date="2016" name="DNA Res.">
        <title>The draft genome of MD-2 pineapple using hybrid error correction of long reads.</title>
        <authorList>
            <person name="Redwan R.M."/>
            <person name="Saidin A."/>
            <person name="Kumar S.V."/>
        </authorList>
    </citation>
    <scope>NUCLEOTIDE SEQUENCE [LARGE SCALE GENOMIC DNA]</scope>
    <source>
        <strain evidence="3">cv. MD2</strain>
        <tissue evidence="2">Leaf</tissue>
    </source>
</reference>
<accession>A0A199UVH8</accession>
<evidence type="ECO:0000256" key="1">
    <source>
        <dbReference type="SAM" id="MobiDB-lite"/>
    </source>
</evidence>
<comment type="caution">
    <text evidence="2">The sequence shown here is derived from an EMBL/GenBank/DDBJ whole genome shotgun (WGS) entry which is preliminary data.</text>
</comment>
<dbReference type="EMBL" id="LSRQ01004822">
    <property type="protein sequence ID" value="OAY68641.1"/>
    <property type="molecule type" value="Genomic_DNA"/>
</dbReference>
<dbReference type="STRING" id="4615.A0A199UVH8"/>
<sequence>MRNLTDPGAREDEYFLPIRLNKLPYQTAVALLVPSAEPSSYVASVTPPQGTAALAAAFHLSKAKLDRIVVKLSLFSERSARLKVAIYTGRRGTTCEMSSGLRAPPGESDATAGPQGRGGACRGAPQRVDNRGQGRQGRNPLGTDPPH</sequence>
<feature type="region of interest" description="Disordered" evidence="1">
    <location>
        <begin position="94"/>
        <end position="147"/>
    </location>
</feature>
<evidence type="ECO:0000313" key="2">
    <source>
        <dbReference type="EMBL" id="OAY68641.1"/>
    </source>
</evidence>
<gene>
    <name evidence="2" type="ORF">ACMD2_23014</name>
</gene>
<name>A0A199UVH8_ANACO</name>
<dbReference type="AlphaFoldDB" id="A0A199UVH8"/>
<evidence type="ECO:0000313" key="3">
    <source>
        <dbReference type="Proteomes" id="UP000092600"/>
    </source>
</evidence>
<dbReference type="InterPro" id="IPR010410">
    <property type="entry name" value="DUF1005"/>
</dbReference>
<feature type="non-terminal residue" evidence="2">
    <location>
        <position position="147"/>
    </location>
</feature>
<dbReference type="Proteomes" id="UP000092600">
    <property type="component" value="Unassembled WGS sequence"/>
</dbReference>
<protein>
    <submittedName>
        <fullName evidence="2">Uncharacterized protein</fullName>
    </submittedName>
</protein>
<organism evidence="2 3">
    <name type="scientific">Ananas comosus</name>
    <name type="common">Pineapple</name>
    <name type="synonym">Ananas ananas</name>
    <dbReference type="NCBI Taxonomy" id="4615"/>
    <lineage>
        <taxon>Eukaryota</taxon>
        <taxon>Viridiplantae</taxon>
        <taxon>Streptophyta</taxon>
        <taxon>Embryophyta</taxon>
        <taxon>Tracheophyta</taxon>
        <taxon>Spermatophyta</taxon>
        <taxon>Magnoliopsida</taxon>
        <taxon>Liliopsida</taxon>
        <taxon>Poales</taxon>
        <taxon>Bromeliaceae</taxon>
        <taxon>Bromelioideae</taxon>
        <taxon>Ananas</taxon>
    </lineage>
</organism>
<proteinExistence type="predicted"/>